<dbReference type="PANTHER" id="PTHR28559:SF1">
    <property type="entry name" value="DNA REPAIR PROTEIN XRCC4"/>
    <property type="match status" value="1"/>
</dbReference>
<accession>A0A7J8F514</accession>
<evidence type="ECO:0000256" key="3">
    <source>
        <dbReference type="ARBA" id="ARBA00023204"/>
    </source>
</evidence>
<comment type="subcellular location">
    <subcellularLocation>
        <location evidence="1">Nucleus</location>
    </subcellularLocation>
</comment>
<dbReference type="PANTHER" id="PTHR28559">
    <property type="entry name" value="DNA REPAIR PROTEIN XRCC4"/>
    <property type="match status" value="1"/>
</dbReference>
<keyword evidence="2" id="KW-0227">DNA damage</keyword>
<feature type="domain" description="XRCC4 N-terminal" evidence="5">
    <location>
        <begin position="23"/>
        <end position="79"/>
    </location>
</feature>
<dbReference type="SUPFAM" id="SSF50809">
    <property type="entry name" value="XRCC4, N-terminal domain"/>
    <property type="match status" value="1"/>
</dbReference>
<evidence type="ECO:0000256" key="1">
    <source>
        <dbReference type="ARBA" id="ARBA00004123"/>
    </source>
</evidence>
<keyword evidence="3" id="KW-0234">DNA repair</keyword>
<reference evidence="6 7" key="1">
    <citation type="journal article" date="2020" name="Nature">
        <title>Six reference-quality genomes reveal evolution of bat adaptations.</title>
        <authorList>
            <person name="Jebb D."/>
            <person name="Huang Z."/>
            <person name="Pippel M."/>
            <person name="Hughes G.M."/>
            <person name="Lavrichenko K."/>
            <person name="Devanna P."/>
            <person name="Winkler S."/>
            <person name="Jermiin L.S."/>
            <person name="Skirmuntt E.C."/>
            <person name="Katzourakis A."/>
            <person name="Burkitt-Gray L."/>
            <person name="Ray D.A."/>
            <person name="Sullivan K.A.M."/>
            <person name="Roscito J.G."/>
            <person name="Kirilenko B.M."/>
            <person name="Davalos L.M."/>
            <person name="Corthals A.P."/>
            <person name="Power M.L."/>
            <person name="Jones G."/>
            <person name="Ransome R.D."/>
            <person name="Dechmann D.K.N."/>
            <person name="Locatelli A.G."/>
            <person name="Puechmaille S.J."/>
            <person name="Fedrigo O."/>
            <person name="Jarvis E.D."/>
            <person name="Hiller M."/>
            <person name="Vernes S.C."/>
            <person name="Myers E.W."/>
            <person name="Teeling E.C."/>
        </authorList>
    </citation>
    <scope>NUCLEOTIDE SEQUENCE [LARGE SCALE GENOMIC DNA]</scope>
    <source>
        <strain evidence="6">MRouAeg1</strain>
        <tissue evidence="6">Muscle</tissue>
    </source>
</reference>
<proteinExistence type="predicted"/>
<dbReference type="GO" id="GO:0032807">
    <property type="term" value="C:DNA ligase IV complex"/>
    <property type="evidence" value="ECO:0007669"/>
    <property type="project" value="TreeGrafter"/>
</dbReference>
<dbReference type="Proteomes" id="UP000593571">
    <property type="component" value="Unassembled WGS sequence"/>
</dbReference>
<dbReference type="AlphaFoldDB" id="A0A7J8F514"/>
<dbReference type="InterPro" id="IPR009089">
    <property type="entry name" value="XRCC4_N_sf"/>
</dbReference>
<dbReference type="InterPro" id="IPR010585">
    <property type="entry name" value="DNA_repair_prot_XRCC4"/>
</dbReference>
<dbReference type="EMBL" id="JACASE010000008">
    <property type="protein sequence ID" value="KAF6442847.1"/>
    <property type="molecule type" value="Genomic_DNA"/>
</dbReference>
<keyword evidence="4" id="KW-0539">Nucleus</keyword>
<evidence type="ECO:0000259" key="5">
    <source>
        <dbReference type="Pfam" id="PF06632"/>
    </source>
</evidence>
<dbReference type="GO" id="GO:0010165">
    <property type="term" value="P:response to X-ray"/>
    <property type="evidence" value="ECO:0007669"/>
    <property type="project" value="TreeGrafter"/>
</dbReference>
<dbReference type="GO" id="GO:0006303">
    <property type="term" value="P:double-strand break repair via nonhomologous end joining"/>
    <property type="evidence" value="ECO:0007669"/>
    <property type="project" value="TreeGrafter"/>
</dbReference>
<organism evidence="6 7">
    <name type="scientific">Rousettus aegyptiacus</name>
    <name type="common">Egyptian fruit bat</name>
    <name type="synonym">Pteropus aegyptiacus</name>
    <dbReference type="NCBI Taxonomy" id="9407"/>
    <lineage>
        <taxon>Eukaryota</taxon>
        <taxon>Metazoa</taxon>
        <taxon>Chordata</taxon>
        <taxon>Craniata</taxon>
        <taxon>Vertebrata</taxon>
        <taxon>Euteleostomi</taxon>
        <taxon>Mammalia</taxon>
        <taxon>Eutheria</taxon>
        <taxon>Laurasiatheria</taxon>
        <taxon>Chiroptera</taxon>
        <taxon>Yinpterochiroptera</taxon>
        <taxon>Pteropodoidea</taxon>
        <taxon>Pteropodidae</taxon>
        <taxon>Rousettinae</taxon>
        <taxon>Rousettus</taxon>
    </lineage>
</organism>
<dbReference type="Gene3D" id="2.170.210.10">
    <property type="entry name" value="DNA double-strand break repair and VJ recombination XRCC4, N-terminal"/>
    <property type="match status" value="1"/>
</dbReference>
<dbReference type="InterPro" id="IPR038051">
    <property type="entry name" value="XRCC4-like_N_sf"/>
</dbReference>
<evidence type="ECO:0000256" key="4">
    <source>
        <dbReference type="ARBA" id="ARBA00023242"/>
    </source>
</evidence>
<sequence>MFLCLEIYISFQNSLLIFPIVCESMILQEADDMAMEKEKYVDELRKALVTRAGPADAYTFNFSKESCHFSFEKNLKDVSTFDY</sequence>
<evidence type="ECO:0000313" key="7">
    <source>
        <dbReference type="Proteomes" id="UP000593571"/>
    </source>
</evidence>
<dbReference type="GO" id="GO:0003677">
    <property type="term" value="F:DNA binding"/>
    <property type="evidence" value="ECO:0007669"/>
    <property type="project" value="InterPro"/>
</dbReference>
<protein>
    <submittedName>
        <fullName evidence="6">X-ray repair cross complementing 4</fullName>
    </submittedName>
</protein>
<dbReference type="Pfam" id="PF06632">
    <property type="entry name" value="XRCC4"/>
    <property type="match status" value="1"/>
</dbReference>
<dbReference type="GO" id="GO:0005958">
    <property type="term" value="C:DNA-dependent protein kinase-DNA ligase 4 complex"/>
    <property type="evidence" value="ECO:0007669"/>
    <property type="project" value="TreeGrafter"/>
</dbReference>
<evidence type="ECO:0000313" key="6">
    <source>
        <dbReference type="EMBL" id="KAF6442847.1"/>
    </source>
</evidence>
<dbReference type="GO" id="GO:0033152">
    <property type="term" value="P:immunoglobulin V(D)J recombination"/>
    <property type="evidence" value="ECO:0007669"/>
    <property type="project" value="TreeGrafter"/>
</dbReference>
<name>A0A7J8F514_ROUAE</name>
<dbReference type="InterPro" id="IPR053961">
    <property type="entry name" value="XRCC4_N"/>
</dbReference>
<gene>
    <name evidence="6" type="ORF">HJG63_020753</name>
</gene>
<evidence type="ECO:0000256" key="2">
    <source>
        <dbReference type="ARBA" id="ARBA00022763"/>
    </source>
</evidence>
<keyword evidence="7" id="KW-1185">Reference proteome</keyword>
<comment type="caution">
    <text evidence="6">The sequence shown here is derived from an EMBL/GenBank/DDBJ whole genome shotgun (WGS) entry which is preliminary data.</text>
</comment>